<dbReference type="EMBL" id="CP114767">
    <property type="protein sequence ID" value="WBA41322.1"/>
    <property type="molecule type" value="Genomic_DNA"/>
</dbReference>
<feature type="region of interest" description="Disordered" evidence="1">
    <location>
        <begin position="40"/>
        <end position="65"/>
    </location>
</feature>
<organism evidence="2 3">
    <name type="scientific">Hymenobacter canadensis</name>
    <dbReference type="NCBI Taxonomy" id="2999067"/>
    <lineage>
        <taxon>Bacteria</taxon>
        <taxon>Pseudomonadati</taxon>
        <taxon>Bacteroidota</taxon>
        <taxon>Cytophagia</taxon>
        <taxon>Cytophagales</taxon>
        <taxon>Hymenobacteraceae</taxon>
        <taxon>Hymenobacter</taxon>
    </lineage>
</organism>
<protein>
    <submittedName>
        <fullName evidence="2">Uncharacterized protein</fullName>
    </submittedName>
</protein>
<name>A0ABY7LN13_9BACT</name>
<evidence type="ECO:0000256" key="1">
    <source>
        <dbReference type="SAM" id="MobiDB-lite"/>
    </source>
</evidence>
<sequence>MCRLTASRPAACLLLYFVLPAPAWLVARWAALSPAILPTEPEETPELQSQPAAEALPDAAEPLEPGSLRVGDYTIGEASCPVLYGHPDIRY</sequence>
<keyword evidence="3" id="KW-1185">Reference proteome</keyword>
<evidence type="ECO:0000313" key="3">
    <source>
        <dbReference type="Proteomes" id="UP001211005"/>
    </source>
</evidence>
<gene>
    <name evidence="2" type="ORF">O3303_16060</name>
</gene>
<reference evidence="2 3" key="1">
    <citation type="submission" date="2022-12" db="EMBL/GenBank/DDBJ databases">
        <title>Hymenobacter canadensis sp. nov. isolated from lake water of the Cambridge Bay, Canada.</title>
        <authorList>
            <person name="Kim W.H."/>
            <person name="Lee Y.M."/>
        </authorList>
    </citation>
    <scope>NUCLEOTIDE SEQUENCE [LARGE SCALE GENOMIC DNA]</scope>
    <source>
        <strain evidence="2 3">PAMC 29467</strain>
    </source>
</reference>
<accession>A0ABY7LN13</accession>
<dbReference type="Proteomes" id="UP001211005">
    <property type="component" value="Chromosome"/>
</dbReference>
<evidence type="ECO:0000313" key="2">
    <source>
        <dbReference type="EMBL" id="WBA41322.1"/>
    </source>
</evidence>
<proteinExistence type="predicted"/>
<feature type="compositionally biased region" description="Low complexity" evidence="1">
    <location>
        <begin position="51"/>
        <end position="65"/>
    </location>
</feature>
<dbReference type="RefSeq" id="WP_269559398.1">
    <property type="nucleotide sequence ID" value="NZ_CP114767.1"/>
</dbReference>